<keyword evidence="3" id="KW-1185">Reference proteome</keyword>
<sequence length="189" mass="20290">MKLSTFTLIAAAAFSLAACKQQAETSVPAEATQETASATTENSVQTLTSNDGKINILIQNGNFEDISHDPATLPDGITEEELTLLQHDAGRNISIYIANLGTPKTDAKNYFGNLKTTLESTSGLTEVQTGAATDTRMNYRFAQNDSEGNLLRENCISIYETNLYNVCASSTSASQEELAGVLKEVNLVK</sequence>
<evidence type="ECO:0000313" key="2">
    <source>
        <dbReference type="EMBL" id="QEY27080.1"/>
    </source>
</evidence>
<gene>
    <name evidence="2" type="ORF">D0T92_00360</name>
</gene>
<dbReference type="KEGG" id="nzl:D0T92_00360"/>
<evidence type="ECO:0000256" key="1">
    <source>
        <dbReference type="SAM" id="SignalP"/>
    </source>
</evidence>
<dbReference type="Proteomes" id="UP000325713">
    <property type="component" value="Chromosome"/>
</dbReference>
<name>A0A5J6Q2D6_9NEIS</name>
<feature type="chain" id="PRO_5023935180" evidence="1">
    <location>
        <begin position="18"/>
        <end position="189"/>
    </location>
</feature>
<dbReference type="EMBL" id="CP031700">
    <property type="protein sequence ID" value="QEY27080.1"/>
    <property type="molecule type" value="Genomic_DNA"/>
</dbReference>
<dbReference type="AlphaFoldDB" id="A0A5J6Q2D6"/>
<dbReference type="PROSITE" id="PS51257">
    <property type="entry name" value="PROKAR_LIPOPROTEIN"/>
    <property type="match status" value="1"/>
</dbReference>
<proteinExistence type="predicted"/>
<protein>
    <submittedName>
        <fullName evidence="2">Cytochrome C</fullName>
    </submittedName>
</protein>
<dbReference type="OrthoDB" id="8606283at2"/>
<accession>A0A5J6Q2D6</accession>
<evidence type="ECO:0000313" key="3">
    <source>
        <dbReference type="Proteomes" id="UP000325713"/>
    </source>
</evidence>
<feature type="signal peptide" evidence="1">
    <location>
        <begin position="1"/>
        <end position="17"/>
    </location>
</feature>
<organism evidence="2 3">
    <name type="scientific">Neisseria zalophi</name>
    <dbReference type="NCBI Taxonomy" id="640030"/>
    <lineage>
        <taxon>Bacteria</taxon>
        <taxon>Pseudomonadati</taxon>
        <taxon>Pseudomonadota</taxon>
        <taxon>Betaproteobacteria</taxon>
        <taxon>Neisseriales</taxon>
        <taxon>Neisseriaceae</taxon>
        <taxon>Neisseria</taxon>
    </lineage>
</organism>
<reference evidence="2 3" key="1">
    <citation type="submission" date="2018-08" db="EMBL/GenBank/DDBJ databases">
        <title>Neisseria zalophi ATCC BAA-2455 complete genome.</title>
        <authorList>
            <person name="Veseli I.A."/>
            <person name="Buttler R."/>
            <person name="Mascarenhas dos Santos A.C."/>
            <person name="Pombert J.-F."/>
        </authorList>
    </citation>
    <scope>NUCLEOTIDE SEQUENCE [LARGE SCALE GENOMIC DNA]</scope>
    <source>
        <strain evidence="2 3">ATCC BAA-2455</strain>
    </source>
</reference>
<keyword evidence="1" id="KW-0732">Signal</keyword>